<evidence type="ECO:0000313" key="9">
    <source>
        <dbReference type="Proteomes" id="UP000186997"/>
    </source>
</evidence>
<keyword evidence="4" id="KW-0285">Flavoprotein</keyword>
<keyword evidence="6" id="KW-0521">NADP</keyword>
<protein>
    <submittedName>
        <fullName evidence="8">Lysine N6-hydroxylase</fullName>
    </submittedName>
</protein>
<keyword evidence="7" id="KW-0560">Oxidoreductase</keyword>
<dbReference type="PANTHER" id="PTHR42802:SF1">
    <property type="entry name" value="L-ORNITHINE N(5)-MONOOXYGENASE"/>
    <property type="match status" value="1"/>
</dbReference>
<evidence type="ECO:0000256" key="7">
    <source>
        <dbReference type="ARBA" id="ARBA00023002"/>
    </source>
</evidence>
<evidence type="ECO:0000256" key="4">
    <source>
        <dbReference type="ARBA" id="ARBA00022630"/>
    </source>
</evidence>
<keyword evidence="9" id="KW-1185">Reference proteome</keyword>
<comment type="similarity">
    <text evidence="3">Belongs to the lysine N(6)-hydroxylase/L-ornithine N(5)-oxygenase family.</text>
</comment>
<evidence type="ECO:0000256" key="2">
    <source>
        <dbReference type="ARBA" id="ARBA00004924"/>
    </source>
</evidence>
<comment type="cofactor">
    <cofactor evidence="1">
        <name>FAD</name>
        <dbReference type="ChEBI" id="CHEBI:57692"/>
    </cofactor>
</comment>
<dbReference type="PANTHER" id="PTHR42802">
    <property type="entry name" value="MONOOXYGENASE"/>
    <property type="match status" value="1"/>
</dbReference>
<dbReference type="EMBL" id="FTPR01000001">
    <property type="protein sequence ID" value="SIT77737.1"/>
    <property type="molecule type" value="Genomic_DNA"/>
</dbReference>
<accession>A0A1R3WIH6</accession>
<name>A0A1R3WIH6_9RHOB</name>
<evidence type="ECO:0000313" key="8">
    <source>
        <dbReference type="EMBL" id="SIT77737.1"/>
    </source>
</evidence>
<dbReference type="SUPFAM" id="SSF51905">
    <property type="entry name" value="FAD/NAD(P)-binding domain"/>
    <property type="match status" value="2"/>
</dbReference>
<sequence>MTSNSLKLDLLGVGIGPFNLSVAALASSIPNLQTAFFDRKPQFSWHAGLGFRDSVMQTSYLKDMVTPVNPTSSLSFLNFLVTHGRFNDFLAGRFGAVSRIEFTEYMRWVTQNLPSCHFDNGVTRIDHDGQQFVVETARGQQIRSAAITIGTGQAPRIPKDAPLGQNCFHGSEYLHHRDHLKGKRIVVVGGGQTGAEIVLDLMDGTSNPTDLVWLSRRSAFWHLQEGSLVDQIFTPAYRDHYRNLSPTDQVTTVAEQKFSSDGLTPETADAIYKALYRFKHLNQTAPVSLRPGREVIEVMPTTGGYRVSARSDLDVVEETFADVVILATGFRPHIPDCLAPLQERLEVEPNGSLVLDENYRVIWDGPETTPIYALNHGRASHGIVDPQLSLAAWRAGKILEDATGQRLFDGLHNSPGSMIDWGMIDTPVIARKSA</sequence>
<dbReference type="Gene3D" id="3.50.50.60">
    <property type="entry name" value="FAD/NAD(P)-binding domain"/>
    <property type="match status" value="1"/>
</dbReference>
<dbReference type="InterPro" id="IPR025700">
    <property type="entry name" value="Lys/Orn_oxygenase"/>
</dbReference>
<evidence type="ECO:0000256" key="1">
    <source>
        <dbReference type="ARBA" id="ARBA00001974"/>
    </source>
</evidence>
<dbReference type="Proteomes" id="UP000186997">
    <property type="component" value="Unassembled WGS sequence"/>
</dbReference>
<dbReference type="STRING" id="287098.SAMN05421665_0632"/>
<evidence type="ECO:0000256" key="5">
    <source>
        <dbReference type="ARBA" id="ARBA00022827"/>
    </source>
</evidence>
<keyword evidence="5" id="KW-0274">FAD</keyword>
<comment type="pathway">
    <text evidence="2">Siderophore biosynthesis.</text>
</comment>
<dbReference type="AlphaFoldDB" id="A0A1R3WIH6"/>
<evidence type="ECO:0000256" key="3">
    <source>
        <dbReference type="ARBA" id="ARBA00007588"/>
    </source>
</evidence>
<organism evidence="8 9">
    <name type="scientific">Yoonia rosea</name>
    <dbReference type="NCBI Taxonomy" id="287098"/>
    <lineage>
        <taxon>Bacteria</taxon>
        <taxon>Pseudomonadati</taxon>
        <taxon>Pseudomonadota</taxon>
        <taxon>Alphaproteobacteria</taxon>
        <taxon>Rhodobacterales</taxon>
        <taxon>Paracoccaceae</taxon>
        <taxon>Yoonia</taxon>
    </lineage>
</organism>
<gene>
    <name evidence="8" type="ORF">SAMN05421665_0632</name>
</gene>
<dbReference type="GO" id="GO:0016491">
    <property type="term" value="F:oxidoreductase activity"/>
    <property type="evidence" value="ECO:0007669"/>
    <property type="project" value="UniProtKB-KW"/>
</dbReference>
<proteinExistence type="inferred from homology"/>
<dbReference type="Pfam" id="PF13434">
    <property type="entry name" value="Lys_Orn_oxgnase"/>
    <property type="match status" value="1"/>
</dbReference>
<dbReference type="OrthoDB" id="7527071at2"/>
<evidence type="ECO:0000256" key="6">
    <source>
        <dbReference type="ARBA" id="ARBA00022857"/>
    </source>
</evidence>
<reference evidence="9" key="1">
    <citation type="submission" date="2017-01" db="EMBL/GenBank/DDBJ databases">
        <authorList>
            <person name="Varghese N."/>
            <person name="Submissions S."/>
        </authorList>
    </citation>
    <scope>NUCLEOTIDE SEQUENCE [LARGE SCALE GENOMIC DNA]</scope>
    <source>
        <strain evidence="9">DSM 29591</strain>
    </source>
</reference>
<dbReference type="RefSeq" id="WP_076658325.1">
    <property type="nucleotide sequence ID" value="NZ_FTPR01000001.1"/>
</dbReference>
<dbReference type="InterPro" id="IPR036188">
    <property type="entry name" value="FAD/NAD-bd_sf"/>
</dbReference>